<evidence type="ECO:0000313" key="1">
    <source>
        <dbReference type="EMBL" id="QKZ02849.1"/>
    </source>
</evidence>
<dbReference type="AlphaFoldDB" id="A0A7D5H3E2"/>
<proteinExistence type="predicted"/>
<gene>
    <name evidence="1" type="ORF">HWQ56_03135</name>
</gene>
<protein>
    <submittedName>
        <fullName evidence="1">Uncharacterized protein</fullName>
    </submittedName>
</protein>
<dbReference type="Proteomes" id="UP000509568">
    <property type="component" value="Chromosome"/>
</dbReference>
<evidence type="ECO:0000313" key="2">
    <source>
        <dbReference type="Proteomes" id="UP000509568"/>
    </source>
</evidence>
<reference evidence="1 2" key="1">
    <citation type="submission" date="2020-06" db="EMBL/GenBank/DDBJ databases">
        <title>Pseudomonas eucalypticola sp. nov., an endophyte of Eucalyptus dunnii leaves with biocontrol ability of eucalyptus leaf blight.</title>
        <authorList>
            <person name="Liu Y."/>
            <person name="Song Z."/>
            <person name="Zeng H."/>
            <person name="Lu M."/>
            <person name="Wang X."/>
            <person name="Lian X."/>
            <person name="Zhang Q."/>
        </authorList>
    </citation>
    <scope>NUCLEOTIDE SEQUENCE [LARGE SCALE GENOMIC DNA]</scope>
    <source>
        <strain evidence="1 2">NP-1</strain>
    </source>
</reference>
<keyword evidence="2" id="KW-1185">Reference proteome</keyword>
<accession>A0A7D5H3E2</accession>
<dbReference type="RefSeq" id="WP_176569758.1">
    <property type="nucleotide sequence ID" value="NZ_CP056030.1"/>
</dbReference>
<name>A0A7D5H3E2_9PSED</name>
<dbReference type="KEGG" id="pez:HWQ56_03135"/>
<dbReference type="EMBL" id="CP056030">
    <property type="protein sequence ID" value="QKZ02849.1"/>
    <property type="molecule type" value="Genomic_DNA"/>
</dbReference>
<sequence>MVTTKDETWLDAGQLLCIDAGLSDEDRQDVLLCSLYFQLAASKKIDKLEHAARWFEVYQGCLQNLGWQTVRSGQFGKAFAPGLAFTWQDILRGVVREGLPFDLKGVAQVFEPGQGLDDPARSRMAAHSIGVQGKGTKARHQVALLLASGHSGARMNLLLVHFQTQQVLTGDITQARFDSTALQGEVTAAWLSVRPDPFIFPEFREDMFDRLKGRADHHLLRIQDGN</sequence>
<organism evidence="1 2">
    <name type="scientific">Pseudomonas eucalypticola</name>
    <dbReference type="NCBI Taxonomy" id="2599595"/>
    <lineage>
        <taxon>Bacteria</taxon>
        <taxon>Pseudomonadati</taxon>
        <taxon>Pseudomonadota</taxon>
        <taxon>Gammaproteobacteria</taxon>
        <taxon>Pseudomonadales</taxon>
        <taxon>Pseudomonadaceae</taxon>
        <taxon>Pseudomonas</taxon>
    </lineage>
</organism>